<evidence type="ECO:0000313" key="2">
    <source>
        <dbReference type="Proteomes" id="UP000073492"/>
    </source>
</evidence>
<reference evidence="1 2" key="1">
    <citation type="submission" date="2015-07" db="EMBL/GenBank/DDBJ databases">
        <title>Comparative genomics of the Sigatoka disease complex on banana suggests a link between parallel evolutionary changes in Pseudocercospora fijiensis and Pseudocercospora eumusae and increased virulence on the banana host.</title>
        <authorList>
            <person name="Chang T.-C."/>
            <person name="Salvucci A."/>
            <person name="Crous P.W."/>
            <person name="Stergiopoulos I."/>
        </authorList>
    </citation>
    <scope>NUCLEOTIDE SEQUENCE [LARGE SCALE GENOMIC DNA]</scope>
    <source>
        <strain evidence="1 2">CBS 116634</strain>
    </source>
</reference>
<proteinExistence type="predicted"/>
<organism evidence="1 2">
    <name type="scientific">Pseudocercospora musae</name>
    <dbReference type="NCBI Taxonomy" id="113226"/>
    <lineage>
        <taxon>Eukaryota</taxon>
        <taxon>Fungi</taxon>
        <taxon>Dikarya</taxon>
        <taxon>Ascomycota</taxon>
        <taxon>Pezizomycotina</taxon>
        <taxon>Dothideomycetes</taxon>
        <taxon>Dothideomycetidae</taxon>
        <taxon>Mycosphaerellales</taxon>
        <taxon>Mycosphaerellaceae</taxon>
        <taxon>Pseudocercospora</taxon>
    </lineage>
</organism>
<comment type="caution">
    <text evidence="1">The sequence shown here is derived from an EMBL/GenBank/DDBJ whole genome shotgun (WGS) entry which is preliminary data.</text>
</comment>
<dbReference type="AlphaFoldDB" id="A0A139IGS3"/>
<evidence type="ECO:0000313" key="1">
    <source>
        <dbReference type="EMBL" id="KXT13997.1"/>
    </source>
</evidence>
<accession>A0A139IGS3</accession>
<dbReference type="Proteomes" id="UP000073492">
    <property type="component" value="Unassembled WGS sequence"/>
</dbReference>
<protein>
    <submittedName>
        <fullName evidence="1">Uncharacterized protein</fullName>
    </submittedName>
</protein>
<sequence>MVCVELFEFRKIMEPPGSCIESTAARLCDATCGDFRCESSDKEIVARNAREVTKDLKRMVECGHRYRLLAEHVGDAVCLVLGTGLARSYWDKLVPKKADELAAVQAREHLHTKTNIPELAARYSELRQKLLSHKMVELYSLLGQAVEVSWSAVGLTYAPSIKVVHTSMSAEGG</sequence>
<dbReference type="EMBL" id="LFZO01000097">
    <property type="protein sequence ID" value="KXT13997.1"/>
    <property type="molecule type" value="Genomic_DNA"/>
</dbReference>
<keyword evidence="2" id="KW-1185">Reference proteome</keyword>
<dbReference type="OrthoDB" id="3251507at2759"/>
<name>A0A139IGS3_9PEZI</name>
<gene>
    <name evidence="1" type="ORF">AC579_8855</name>
</gene>